<sequence length="322" mass="35049">MNDLSFTANDRVLVLGATGFIGSRLIQDLARKNIKMRLLARSTSKASALVPKNADAEIIEGDILKNENLGEALKGIHSAYYLVHSMGGKLLSQRSDFAKKDKEAARNFVSASDASGLKRVIYLGGLGETGDDLSEHLRSRLDVAKTLSEGKAKETFLRAAVIIGAGGASYEMLRYLVERLPVMVTPRWIDTKIQPVAVRDVLDYLVGCLLNPGTAGKTFDIGGPEILAYRDMMDQYAEVRGIAKRLIMAVPFLTPKLSSYWVDLVTPVPAGVAHPLIEGLKNEVICRDNSIDKFIPIQKTSFREAVKIAISEEKAGPGVTGF</sequence>
<dbReference type="InterPro" id="IPR051207">
    <property type="entry name" value="ComplexI_NDUFA9_subunit"/>
</dbReference>
<comment type="caution">
    <text evidence="2">The sequence shown here is derived from an EMBL/GenBank/DDBJ whole genome shotgun (WGS) entry which is preliminary data.</text>
</comment>
<evidence type="ECO:0000313" key="3">
    <source>
        <dbReference type="Proteomes" id="UP000285655"/>
    </source>
</evidence>
<feature type="domain" description="NAD(P)-binding" evidence="1">
    <location>
        <begin position="16"/>
        <end position="155"/>
    </location>
</feature>
<proteinExistence type="predicted"/>
<dbReference type="SUPFAM" id="SSF51735">
    <property type="entry name" value="NAD(P)-binding Rossmann-fold domains"/>
    <property type="match status" value="1"/>
</dbReference>
<organism evidence="2 3">
    <name type="scientific">candidate division WS5 bacterium</name>
    <dbReference type="NCBI Taxonomy" id="2093353"/>
    <lineage>
        <taxon>Bacteria</taxon>
        <taxon>candidate division WS5</taxon>
    </lineage>
</organism>
<dbReference type="PANTHER" id="PTHR12126">
    <property type="entry name" value="NADH-UBIQUINONE OXIDOREDUCTASE 39 KDA SUBUNIT-RELATED"/>
    <property type="match status" value="1"/>
</dbReference>
<dbReference type="Gene3D" id="3.40.50.720">
    <property type="entry name" value="NAD(P)-binding Rossmann-like Domain"/>
    <property type="match status" value="1"/>
</dbReference>
<dbReference type="InterPro" id="IPR036291">
    <property type="entry name" value="NAD(P)-bd_dom_sf"/>
</dbReference>
<dbReference type="AlphaFoldDB" id="A0A419DD53"/>
<dbReference type="Pfam" id="PF13460">
    <property type="entry name" value="NAD_binding_10"/>
    <property type="match status" value="1"/>
</dbReference>
<evidence type="ECO:0000259" key="1">
    <source>
        <dbReference type="Pfam" id="PF13460"/>
    </source>
</evidence>
<evidence type="ECO:0000313" key="2">
    <source>
        <dbReference type="EMBL" id="RJO61015.1"/>
    </source>
</evidence>
<reference evidence="2 3" key="1">
    <citation type="journal article" date="2017" name="ISME J.">
        <title>Energy and carbon metabolisms in a deep terrestrial subsurface fluid microbial community.</title>
        <authorList>
            <person name="Momper L."/>
            <person name="Jungbluth S.P."/>
            <person name="Lee M.D."/>
            <person name="Amend J.P."/>
        </authorList>
    </citation>
    <scope>NUCLEOTIDE SEQUENCE [LARGE SCALE GENOMIC DNA]</scope>
    <source>
        <strain evidence="2">SURF_29</strain>
    </source>
</reference>
<dbReference type="EMBL" id="QZJW01000033">
    <property type="protein sequence ID" value="RJO61015.1"/>
    <property type="molecule type" value="Genomic_DNA"/>
</dbReference>
<accession>A0A419DD53</accession>
<dbReference type="GO" id="GO:0044877">
    <property type="term" value="F:protein-containing complex binding"/>
    <property type="evidence" value="ECO:0007669"/>
    <property type="project" value="TreeGrafter"/>
</dbReference>
<dbReference type="InterPro" id="IPR016040">
    <property type="entry name" value="NAD(P)-bd_dom"/>
</dbReference>
<dbReference type="Proteomes" id="UP000285655">
    <property type="component" value="Unassembled WGS sequence"/>
</dbReference>
<protein>
    <submittedName>
        <fullName evidence="2">NAD-dependent epimerase/dehydratase family protein</fullName>
    </submittedName>
</protein>
<gene>
    <name evidence="2" type="ORF">C4544_03875</name>
</gene>
<name>A0A419DD53_9BACT</name>
<dbReference type="PANTHER" id="PTHR12126:SF11">
    <property type="entry name" value="NADH DEHYDROGENASE [UBIQUINONE] 1 ALPHA SUBCOMPLEX SUBUNIT 9, MITOCHONDRIAL"/>
    <property type="match status" value="1"/>
</dbReference>